<dbReference type="GO" id="GO:0005615">
    <property type="term" value="C:extracellular space"/>
    <property type="evidence" value="ECO:0007669"/>
    <property type="project" value="TreeGrafter"/>
</dbReference>
<dbReference type="Gene3D" id="3.10.450.10">
    <property type="match status" value="1"/>
</dbReference>
<dbReference type="PANTHER" id="PTHR47141:SF1">
    <property type="entry name" value="CYSTATIN-F"/>
    <property type="match status" value="1"/>
</dbReference>
<reference evidence="4" key="2">
    <citation type="submission" date="2025-09" db="UniProtKB">
        <authorList>
            <consortium name="Ensembl"/>
        </authorList>
    </citation>
    <scope>IDENTIFICATION</scope>
</reference>
<dbReference type="PANTHER" id="PTHR47141">
    <property type="entry name" value="CYSTATIN-F"/>
    <property type="match status" value="1"/>
</dbReference>
<evidence type="ECO:0000313" key="5">
    <source>
        <dbReference type="Proteomes" id="UP000694569"/>
    </source>
</evidence>
<keyword evidence="2" id="KW-1015">Disulfide bond</keyword>
<keyword evidence="5" id="KW-1185">Reference proteome</keyword>
<dbReference type="GO" id="GO:0005783">
    <property type="term" value="C:endoplasmic reticulum"/>
    <property type="evidence" value="ECO:0007669"/>
    <property type="project" value="TreeGrafter"/>
</dbReference>
<dbReference type="GO" id="GO:0005794">
    <property type="term" value="C:Golgi apparatus"/>
    <property type="evidence" value="ECO:0007669"/>
    <property type="project" value="TreeGrafter"/>
</dbReference>
<dbReference type="FunFam" id="3.10.450.10:FF:000004">
    <property type="entry name" value="Cystatin C"/>
    <property type="match status" value="1"/>
</dbReference>
<dbReference type="GO" id="GO:0006955">
    <property type="term" value="P:immune response"/>
    <property type="evidence" value="ECO:0007669"/>
    <property type="project" value="InterPro"/>
</dbReference>
<dbReference type="GO" id="GO:0005770">
    <property type="term" value="C:late endosome"/>
    <property type="evidence" value="ECO:0007669"/>
    <property type="project" value="TreeGrafter"/>
</dbReference>
<dbReference type="GO" id="GO:1903979">
    <property type="term" value="P:negative regulation of microglial cell activation"/>
    <property type="evidence" value="ECO:0007669"/>
    <property type="project" value="TreeGrafter"/>
</dbReference>
<gene>
    <name evidence="4" type="primary">CST7</name>
</gene>
<dbReference type="Ensembl" id="ENSLLET00000016629.1">
    <property type="protein sequence ID" value="ENSLLEP00000016016.1"/>
    <property type="gene ID" value="ENSLLEG00000010202.1"/>
</dbReference>
<dbReference type="SMART" id="SM00043">
    <property type="entry name" value="CY"/>
    <property type="match status" value="1"/>
</dbReference>
<dbReference type="SUPFAM" id="SSF54403">
    <property type="entry name" value="Cystatin/monellin"/>
    <property type="match status" value="1"/>
</dbReference>
<proteinExistence type="inferred from homology"/>
<dbReference type="Pfam" id="PF00031">
    <property type="entry name" value="Cystatin"/>
    <property type="match status" value="1"/>
</dbReference>
<dbReference type="CDD" id="cd00042">
    <property type="entry name" value="CY"/>
    <property type="match status" value="1"/>
</dbReference>
<name>A0A8C5PDY3_9ANUR</name>
<dbReference type="InterPro" id="IPR042886">
    <property type="entry name" value="Cystatin-F"/>
</dbReference>
<accession>A0A8C5PDY3</accession>
<evidence type="ECO:0000256" key="1">
    <source>
        <dbReference type="ARBA" id="ARBA00009403"/>
    </source>
</evidence>
<dbReference type="OrthoDB" id="9929365at2759"/>
<dbReference type="Proteomes" id="UP000694569">
    <property type="component" value="Unplaced"/>
</dbReference>
<sequence>MEGCNHGPRALYSLALERSCSVVSSLTLLPVTRSDGTSLRSCCRMRVQGLQMSAVDPGYPKKISTNDVHVKAAARATVYKYNNMSNDKFLFKETEIQRAMIQVVKGTKYMLLTKIERTVCTKRESTNLDKCQIQNDNPLKKALKCYSEVWNIAWVGIVKVLVLQCTETHNSHLWNSSRSSVL</sequence>
<dbReference type="InterPro" id="IPR000010">
    <property type="entry name" value="Cystatin_dom"/>
</dbReference>
<dbReference type="AlphaFoldDB" id="A0A8C5PDY3"/>
<evidence type="ECO:0000313" key="4">
    <source>
        <dbReference type="Ensembl" id="ENSLLEP00000016016.1"/>
    </source>
</evidence>
<evidence type="ECO:0000259" key="3">
    <source>
        <dbReference type="SMART" id="SM00043"/>
    </source>
</evidence>
<evidence type="ECO:0000256" key="2">
    <source>
        <dbReference type="ARBA" id="ARBA00023157"/>
    </source>
</evidence>
<organism evidence="4 5">
    <name type="scientific">Leptobrachium leishanense</name>
    <name type="common">Leishan spiny toad</name>
    <dbReference type="NCBI Taxonomy" id="445787"/>
    <lineage>
        <taxon>Eukaryota</taxon>
        <taxon>Metazoa</taxon>
        <taxon>Chordata</taxon>
        <taxon>Craniata</taxon>
        <taxon>Vertebrata</taxon>
        <taxon>Euteleostomi</taxon>
        <taxon>Amphibia</taxon>
        <taxon>Batrachia</taxon>
        <taxon>Anura</taxon>
        <taxon>Pelobatoidea</taxon>
        <taxon>Megophryidae</taxon>
        <taxon>Leptobrachium</taxon>
    </lineage>
</organism>
<comment type="similarity">
    <text evidence="1">Belongs to the cystatin family.</text>
</comment>
<dbReference type="InterPro" id="IPR046350">
    <property type="entry name" value="Cystatin_sf"/>
</dbReference>
<protein>
    <submittedName>
        <fullName evidence="4">Cystatin F</fullName>
    </submittedName>
</protein>
<reference evidence="4" key="1">
    <citation type="submission" date="2025-08" db="UniProtKB">
        <authorList>
            <consortium name="Ensembl"/>
        </authorList>
    </citation>
    <scope>IDENTIFICATION</scope>
</reference>
<dbReference type="GO" id="GO:0005764">
    <property type="term" value="C:lysosome"/>
    <property type="evidence" value="ECO:0007669"/>
    <property type="project" value="TreeGrafter"/>
</dbReference>
<dbReference type="GeneTree" id="ENSGT00940000160277"/>
<dbReference type="GO" id="GO:0004869">
    <property type="term" value="F:cysteine-type endopeptidase inhibitor activity"/>
    <property type="evidence" value="ECO:0007669"/>
    <property type="project" value="InterPro"/>
</dbReference>
<feature type="domain" description="Cystatin" evidence="3">
    <location>
        <begin position="55"/>
        <end position="166"/>
    </location>
</feature>
<dbReference type="GO" id="GO:0031643">
    <property type="term" value="P:positive regulation of myelination"/>
    <property type="evidence" value="ECO:0007669"/>
    <property type="project" value="TreeGrafter"/>
</dbReference>